<dbReference type="Proteomes" id="UP000235220">
    <property type="component" value="Chromosome 12"/>
</dbReference>
<accession>A0A6P9DVJ7</accession>
<sequence>MDDEIDALQLNNTWDIVNLPIGKKAIGSKWVYRLKYNSDGSIERHKARLVAKGQNSLAIAAIKGWSLHQFDVNNAFLHGELHEEVYMKMPPGYSIPNKEKVCKLKKSLYGLKQASRQWYAKFSSSLLQYGFNQSRADYTLFTKGSGPSFIALLVYVDDIIVATNDLKDVSDLKEFLATKFKIKDLGCLKYFLGLEVARNPTGIQICQRKYTLDILNDAGLLGCKPSLIPMDPNIKLCKDEGQLLDDPSEYRRMVGRLLYLTITRPDLSYSVNILSQYMSSPRVPHLNAAYKVLRYLKKSPGQGLFFPSSSSYHLTVYCDSDWASCPDTRRSTTGYCVFLGHSLVSWKCKKQTTVSRSSAEAEYRSMASASCEIIWIKYLLADLQVPHFQPATL</sequence>
<reference evidence="3" key="1">
    <citation type="submission" date="2025-08" db="UniProtKB">
        <authorList>
            <consortium name="RefSeq"/>
        </authorList>
    </citation>
    <scope>IDENTIFICATION</scope>
    <source>
        <tissue evidence="3">Leaves</tissue>
    </source>
</reference>
<dbReference type="InParanoid" id="A0A6P9DVJ7"/>
<dbReference type="GeneID" id="118344030"/>
<evidence type="ECO:0000259" key="1">
    <source>
        <dbReference type="Pfam" id="PF07727"/>
    </source>
</evidence>
<dbReference type="PANTHER" id="PTHR11439:SF470">
    <property type="entry name" value="CYSTEINE-RICH RLK (RECEPTOR-LIKE PROTEIN KINASE) 8"/>
    <property type="match status" value="1"/>
</dbReference>
<dbReference type="KEGG" id="jre:118344030"/>
<dbReference type="Pfam" id="PF07727">
    <property type="entry name" value="RVT_2"/>
    <property type="match status" value="2"/>
</dbReference>
<gene>
    <name evidence="3" type="primary">LOC118344030</name>
</gene>
<evidence type="ECO:0000313" key="3">
    <source>
        <dbReference type="RefSeq" id="XP_035539660.1"/>
    </source>
</evidence>
<keyword evidence="2" id="KW-1185">Reference proteome</keyword>
<dbReference type="SUPFAM" id="SSF56672">
    <property type="entry name" value="DNA/RNA polymerases"/>
    <property type="match status" value="1"/>
</dbReference>
<dbReference type="InterPro" id="IPR043502">
    <property type="entry name" value="DNA/RNA_pol_sf"/>
</dbReference>
<dbReference type="CDD" id="cd09272">
    <property type="entry name" value="RNase_HI_RT_Ty1"/>
    <property type="match status" value="1"/>
</dbReference>
<organism evidence="2 3">
    <name type="scientific">Juglans regia</name>
    <name type="common">English walnut</name>
    <dbReference type="NCBI Taxonomy" id="51240"/>
    <lineage>
        <taxon>Eukaryota</taxon>
        <taxon>Viridiplantae</taxon>
        <taxon>Streptophyta</taxon>
        <taxon>Embryophyta</taxon>
        <taxon>Tracheophyta</taxon>
        <taxon>Spermatophyta</taxon>
        <taxon>Magnoliopsida</taxon>
        <taxon>eudicotyledons</taxon>
        <taxon>Gunneridae</taxon>
        <taxon>Pentapetalae</taxon>
        <taxon>rosids</taxon>
        <taxon>fabids</taxon>
        <taxon>Fagales</taxon>
        <taxon>Juglandaceae</taxon>
        <taxon>Juglans</taxon>
    </lineage>
</organism>
<feature type="domain" description="Reverse transcriptase Ty1/copia-type" evidence="1">
    <location>
        <begin position="11"/>
        <end position="55"/>
    </location>
</feature>
<dbReference type="AlphaFoldDB" id="A0A6P9DVJ7"/>
<dbReference type="PANTHER" id="PTHR11439">
    <property type="entry name" value="GAG-POL-RELATED RETROTRANSPOSON"/>
    <property type="match status" value="1"/>
</dbReference>
<dbReference type="RefSeq" id="XP_035539660.1">
    <property type="nucleotide sequence ID" value="XM_035683767.1"/>
</dbReference>
<evidence type="ECO:0000313" key="2">
    <source>
        <dbReference type="Proteomes" id="UP000235220"/>
    </source>
</evidence>
<dbReference type="InterPro" id="IPR013103">
    <property type="entry name" value="RVT_2"/>
</dbReference>
<name>A0A6P9DVJ7_JUGRE</name>
<protein>
    <submittedName>
        <fullName evidence="3">Uncharacterized mitochondrial protein AtMg00810-like</fullName>
    </submittedName>
</protein>
<proteinExistence type="predicted"/>
<feature type="domain" description="Reverse transcriptase Ty1/copia-type" evidence="1">
    <location>
        <begin position="57"/>
        <end position="230"/>
    </location>
</feature>
<dbReference type="OrthoDB" id="414945at2759"/>